<dbReference type="Pfam" id="PF02737">
    <property type="entry name" value="3HCDH_N"/>
    <property type="match status" value="1"/>
</dbReference>
<dbReference type="InterPro" id="IPR006176">
    <property type="entry name" value="3-OHacyl-CoA_DH_NAD-bd"/>
</dbReference>
<dbReference type="InterPro" id="IPR036291">
    <property type="entry name" value="NAD(P)-bd_dom_sf"/>
</dbReference>
<comment type="caution">
    <text evidence="2">The sequence shown here is derived from an EMBL/GenBank/DDBJ whole genome shotgun (WGS) entry which is preliminary data.</text>
</comment>
<dbReference type="PANTHER" id="PTHR48075">
    <property type="entry name" value="3-HYDROXYACYL-COA DEHYDROGENASE FAMILY PROTEIN"/>
    <property type="match status" value="1"/>
</dbReference>
<protein>
    <recommendedName>
        <fullName evidence="1">3-hydroxyacyl-CoA dehydrogenase NAD binding domain-containing protein</fullName>
    </recommendedName>
</protein>
<dbReference type="OrthoDB" id="2021159at2759"/>
<dbReference type="AlphaFoldDB" id="A0A2C5Y4B4"/>
<name>A0A2C5Y4B4_9HYPO</name>
<feature type="domain" description="3-hydroxyacyl-CoA dehydrogenase NAD binding" evidence="1">
    <location>
        <begin position="5"/>
        <end position="152"/>
    </location>
</feature>
<dbReference type="EMBL" id="NJEU01001686">
    <property type="protein sequence ID" value="PHH62072.1"/>
    <property type="molecule type" value="Genomic_DNA"/>
</dbReference>
<dbReference type="Gene3D" id="3.40.50.720">
    <property type="entry name" value="NAD(P)-binding Rossmann-like Domain"/>
    <property type="match status" value="1"/>
</dbReference>
<accession>A0A2C5Y4B4</accession>
<evidence type="ECO:0000259" key="1">
    <source>
        <dbReference type="Pfam" id="PF02737"/>
    </source>
</evidence>
<evidence type="ECO:0000313" key="3">
    <source>
        <dbReference type="Proteomes" id="UP000224854"/>
    </source>
</evidence>
<gene>
    <name evidence="2" type="ORF">CDD82_2048</name>
</gene>
<organism evidence="2 3">
    <name type="scientific">Ophiocordyceps australis</name>
    <dbReference type="NCBI Taxonomy" id="1399860"/>
    <lineage>
        <taxon>Eukaryota</taxon>
        <taxon>Fungi</taxon>
        <taxon>Dikarya</taxon>
        <taxon>Ascomycota</taxon>
        <taxon>Pezizomycotina</taxon>
        <taxon>Sordariomycetes</taxon>
        <taxon>Hypocreomycetidae</taxon>
        <taxon>Hypocreales</taxon>
        <taxon>Ophiocordycipitaceae</taxon>
        <taxon>Ophiocordyceps</taxon>
    </lineage>
</organism>
<keyword evidence="3" id="KW-1185">Reference proteome</keyword>
<reference evidence="2 3" key="1">
    <citation type="submission" date="2017-06" db="EMBL/GenBank/DDBJ databases">
        <title>Ant-infecting Ophiocordyceps genomes reveal a high diversity of potential behavioral manipulation genes and a possible major role for enterotoxins.</title>
        <authorList>
            <person name="De Bekker C."/>
            <person name="Evans H.C."/>
            <person name="Brachmann A."/>
            <person name="Hughes D.P."/>
        </authorList>
    </citation>
    <scope>NUCLEOTIDE SEQUENCE [LARGE SCALE GENOMIC DNA]</scope>
    <source>
        <strain evidence="2 3">1348a</strain>
    </source>
</reference>
<dbReference type="Proteomes" id="UP000224854">
    <property type="component" value="Unassembled WGS sequence"/>
</dbReference>
<dbReference type="PANTHER" id="PTHR48075:SF1">
    <property type="entry name" value="LAMBDA-CRYSTALLIN HOMOLOG"/>
    <property type="match status" value="1"/>
</dbReference>
<sequence>MAIRTVGVIGTGVIGSSWASLFLSHGLRVLVSDPAPNAEKQLDKFLKSRWPTMEKIGLGPGASLSNCTFVGGSMDAHFAKLDFVQENAPEKVDIKTKLIGEIDAGTRPDVVIASSSSGIPSSQFISKCNKNPGRVLIGHPFNPPHLMPLVEV</sequence>
<dbReference type="SUPFAM" id="SSF51735">
    <property type="entry name" value="NAD(P)-binding Rossmann-fold domains"/>
    <property type="match status" value="1"/>
</dbReference>
<dbReference type="GO" id="GO:0070403">
    <property type="term" value="F:NAD+ binding"/>
    <property type="evidence" value="ECO:0007669"/>
    <property type="project" value="InterPro"/>
</dbReference>
<evidence type="ECO:0000313" key="2">
    <source>
        <dbReference type="EMBL" id="PHH62072.1"/>
    </source>
</evidence>
<proteinExistence type="predicted"/>
<dbReference type="GO" id="GO:0006631">
    <property type="term" value="P:fatty acid metabolic process"/>
    <property type="evidence" value="ECO:0007669"/>
    <property type="project" value="InterPro"/>
</dbReference>
<dbReference type="GO" id="GO:0050104">
    <property type="term" value="F:L-gulonate 3-dehydrogenase activity"/>
    <property type="evidence" value="ECO:0007669"/>
    <property type="project" value="TreeGrafter"/>
</dbReference>